<evidence type="ECO:0000313" key="2">
    <source>
        <dbReference type="Proteomes" id="UP001469553"/>
    </source>
</evidence>
<evidence type="ECO:0000313" key="1">
    <source>
        <dbReference type="EMBL" id="MEQ2304189.1"/>
    </source>
</evidence>
<reference evidence="1 2" key="1">
    <citation type="submission" date="2021-06" db="EMBL/GenBank/DDBJ databases">
        <authorList>
            <person name="Palmer J.M."/>
        </authorList>
    </citation>
    <scope>NUCLEOTIDE SEQUENCE [LARGE SCALE GENOMIC DNA]</scope>
    <source>
        <strain evidence="1 2">AS_MEX2019</strain>
        <tissue evidence="1">Muscle</tissue>
    </source>
</reference>
<proteinExistence type="predicted"/>
<sequence length="129" mass="14175">MKKIPRLWEQGDNEGAIHIANPWTHQVTNITGNRPRMKSGTLLLVHVTVSTSCLLAATQSIACRIPVILETQTTCGECPGSFFILVPKYVCVGLFFSEAFFHTSAYNNNAIICTHKYDAKSASPQVCFG</sequence>
<keyword evidence="2" id="KW-1185">Reference proteome</keyword>
<organism evidence="1 2">
    <name type="scientific">Ameca splendens</name>
    <dbReference type="NCBI Taxonomy" id="208324"/>
    <lineage>
        <taxon>Eukaryota</taxon>
        <taxon>Metazoa</taxon>
        <taxon>Chordata</taxon>
        <taxon>Craniata</taxon>
        <taxon>Vertebrata</taxon>
        <taxon>Euteleostomi</taxon>
        <taxon>Actinopterygii</taxon>
        <taxon>Neopterygii</taxon>
        <taxon>Teleostei</taxon>
        <taxon>Neoteleostei</taxon>
        <taxon>Acanthomorphata</taxon>
        <taxon>Ovalentaria</taxon>
        <taxon>Atherinomorphae</taxon>
        <taxon>Cyprinodontiformes</taxon>
        <taxon>Goodeidae</taxon>
        <taxon>Ameca</taxon>
    </lineage>
</organism>
<comment type="caution">
    <text evidence="1">The sequence shown here is derived from an EMBL/GenBank/DDBJ whole genome shotgun (WGS) entry which is preliminary data.</text>
</comment>
<dbReference type="Proteomes" id="UP001469553">
    <property type="component" value="Unassembled WGS sequence"/>
</dbReference>
<protein>
    <submittedName>
        <fullName evidence="1">Uncharacterized protein</fullName>
    </submittedName>
</protein>
<dbReference type="EMBL" id="JAHRIP010058755">
    <property type="protein sequence ID" value="MEQ2304189.1"/>
    <property type="molecule type" value="Genomic_DNA"/>
</dbReference>
<name>A0ABV0ZE75_9TELE</name>
<gene>
    <name evidence="1" type="ORF">AMECASPLE_024406</name>
</gene>
<accession>A0ABV0ZE75</accession>